<organism evidence="1">
    <name type="scientific">uncultured Lysobacter sp</name>
    <dbReference type="NCBI Taxonomy" id="271060"/>
    <lineage>
        <taxon>Bacteria</taxon>
        <taxon>Pseudomonadati</taxon>
        <taxon>Pseudomonadota</taxon>
        <taxon>Gammaproteobacteria</taxon>
        <taxon>Lysobacterales</taxon>
        <taxon>Lysobacteraceae</taxon>
        <taxon>Lysobacter</taxon>
        <taxon>environmental samples</taxon>
    </lineage>
</organism>
<evidence type="ECO:0000313" key="1">
    <source>
        <dbReference type="EMBL" id="CAA9346551.1"/>
    </source>
</evidence>
<proteinExistence type="predicted"/>
<protein>
    <submittedName>
        <fullName evidence="1">Uncharacterized protein</fullName>
    </submittedName>
</protein>
<dbReference type="EMBL" id="CADCUA010000590">
    <property type="protein sequence ID" value="CAA9346551.1"/>
    <property type="molecule type" value="Genomic_DNA"/>
</dbReference>
<name>A0A6J4M2U0_9GAMM</name>
<reference evidence="1" key="1">
    <citation type="submission" date="2020-02" db="EMBL/GenBank/DDBJ databases">
        <authorList>
            <person name="Meier V. D."/>
        </authorList>
    </citation>
    <scope>NUCLEOTIDE SEQUENCE</scope>
    <source>
        <strain evidence="1">AVDCRST_MAG71</strain>
    </source>
</reference>
<dbReference type="AlphaFoldDB" id="A0A6J4M2U0"/>
<sequence>MIYEVNIDLDAQLRQRAVVDPTAERAGREDVRLRAALQRLLPPYKAPGMERL</sequence>
<gene>
    <name evidence="1" type="ORF">AVDCRST_MAG71-2523</name>
</gene>
<accession>A0A6J4M2U0</accession>